<dbReference type="GO" id="GO:0001216">
    <property type="term" value="F:DNA-binding transcription activator activity"/>
    <property type="evidence" value="ECO:0007669"/>
    <property type="project" value="InterPro"/>
</dbReference>
<feature type="domain" description="RNA polymerase sigma factor 54 DNA-binding" evidence="11">
    <location>
        <begin position="350"/>
        <end position="504"/>
    </location>
</feature>
<dbReference type="KEGG" id="tin:Tint_2745"/>
<name>D5X6T9_THIK1</name>
<protein>
    <recommendedName>
        <fullName evidence="9">RNA polymerase sigma-54 factor</fullName>
    </recommendedName>
</protein>
<keyword evidence="2 9" id="KW-0240">DNA-directed RNA polymerase</keyword>
<accession>D5X6T9</accession>
<dbReference type="Gene3D" id="1.10.10.1330">
    <property type="entry name" value="RNA polymerase sigma-54 factor, core-binding domain"/>
    <property type="match status" value="1"/>
</dbReference>
<dbReference type="Pfam" id="PF04963">
    <property type="entry name" value="Sigma54_CBD"/>
    <property type="match status" value="1"/>
</dbReference>
<evidence type="ECO:0000256" key="8">
    <source>
        <dbReference type="ARBA" id="ARBA00023163"/>
    </source>
</evidence>
<feature type="region of interest" description="Disordered" evidence="10">
    <location>
        <begin position="45"/>
        <end position="134"/>
    </location>
</feature>
<evidence type="ECO:0000259" key="11">
    <source>
        <dbReference type="Pfam" id="PF04552"/>
    </source>
</evidence>
<evidence type="ECO:0000256" key="4">
    <source>
        <dbReference type="ARBA" id="ARBA00022695"/>
    </source>
</evidence>
<dbReference type="NCBIfam" id="NF004595">
    <property type="entry name" value="PRK05932.1-2"/>
    <property type="match status" value="1"/>
</dbReference>
<evidence type="ECO:0000259" key="12">
    <source>
        <dbReference type="Pfam" id="PF04963"/>
    </source>
</evidence>
<feature type="compositionally biased region" description="Polar residues" evidence="10">
    <location>
        <begin position="92"/>
        <end position="102"/>
    </location>
</feature>
<reference evidence="13" key="1">
    <citation type="submission" date="2010-04" db="EMBL/GenBank/DDBJ databases">
        <title>Complete sequence of Thiomonas intermedia K12.</title>
        <authorList>
            <consortium name="US DOE Joint Genome Institute"/>
            <person name="Lucas S."/>
            <person name="Copeland A."/>
            <person name="Lapidus A."/>
            <person name="Cheng J.-F."/>
            <person name="Bruce D."/>
            <person name="Goodwin L."/>
            <person name="Pitluck S."/>
            <person name="Davenport K."/>
            <person name="Detter J.C."/>
            <person name="Han C."/>
            <person name="Tapia R."/>
            <person name="Land M."/>
            <person name="Hauser L."/>
            <person name="Kyrpides N."/>
            <person name="Ovchinnikova G."/>
            <person name="Kerfeld C.A."/>
            <person name="Cannon G.C."/>
            <person name="Heinhorst S."/>
            <person name="Woyke T."/>
        </authorList>
    </citation>
    <scope>NUCLEOTIDE SEQUENCE [LARGE SCALE GENOMIC DNA]</scope>
    <source>
        <strain evidence="13">K12</strain>
    </source>
</reference>
<dbReference type="GO" id="GO:0000428">
    <property type="term" value="C:DNA-directed RNA polymerase complex"/>
    <property type="evidence" value="ECO:0007669"/>
    <property type="project" value="UniProtKB-KW"/>
</dbReference>
<evidence type="ECO:0000256" key="5">
    <source>
        <dbReference type="ARBA" id="ARBA00023015"/>
    </source>
</evidence>
<dbReference type="HOGENOM" id="CLU_020569_0_1_4"/>
<gene>
    <name evidence="13" type="ordered locus">Tint_2745</name>
</gene>
<evidence type="ECO:0000256" key="9">
    <source>
        <dbReference type="PIRNR" id="PIRNR000774"/>
    </source>
</evidence>
<keyword evidence="3 9" id="KW-0808">Transferase</keyword>
<evidence type="ECO:0000256" key="7">
    <source>
        <dbReference type="ARBA" id="ARBA00023125"/>
    </source>
</evidence>
<keyword evidence="5 9" id="KW-0805">Transcription regulation</keyword>
<dbReference type="GO" id="GO:0003677">
    <property type="term" value="F:DNA binding"/>
    <property type="evidence" value="ECO:0007669"/>
    <property type="project" value="UniProtKB-KW"/>
</dbReference>
<dbReference type="GO" id="GO:0016779">
    <property type="term" value="F:nucleotidyltransferase activity"/>
    <property type="evidence" value="ECO:0007669"/>
    <property type="project" value="UniProtKB-KW"/>
</dbReference>
<dbReference type="PANTHER" id="PTHR32248">
    <property type="entry name" value="RNA POLYMERASE SIGMA-54 FACTOR"/>
    <property type="match status" value="1"/>
</dbReference>
<dbReference type="InterPro" id="IPR007046">
    <property type="entry name" value="RNA_pol_sigma_54_core-bd"/>
</dbReference>
<dbReference type="NCBIfam" id="NF009118">
    <property type="entry name" value="PRK12469.1"/>
    <property type="match status" value="1"/>
</dbReference>
<dbReference type="Gene3D" id="1.10.10.60">
    <property type="entry name" value="Homeodomain-like"/>
    <property type="match status" value="1"/>
</dbReference>
<evidence type="ECO:0000256" key="1">
    <source>
        <dbReference type="ARBA" id="ARBA00008798"/>
    </source>
</evidence>
<dbReference type="GO" id="GO:0016987">
    <property type="term" value="F:sigma factor activity"/>
    <property type="evidence" value="ECO:0007669"/>
    <property type="project" value="UniProtKB-KW"/>
</dbReference>
<dbReference type="Pfam" id="PF04552">
    <property type="entry name" value="Sigma54_DBD"/>
    <property type="match status" value="1"/>
</dbReference>
<dbReference type="PROSITE" id="PS00717">
    <property type="entry name" value="SIGMA54_1"/>
    <property type="match status" value="1"/>
</dbReference>
<feature type="domain" description="RNA polymerase sigma factor 54 core-binding" evidence="12">
    <location>
        <begin position="139"/>
        <end position="335"/>
    </location>
</feature>
<organism evidence="13">
    <name type="scientific">Thiomonas intermedia (strain K12)</name>
    <name type="common">Thiobacillus intermedius</name>
    <dbReference type="NCBI Taxonomy" id="75379"/>
    <lineage>
        <taxon>Bacteria</taxon>
        <taxon>Pseudomonadati</taxon>
        <taxon>Pseudomonadota</taxon>
        <taxon>Betaproteobacteria</taxon>
        <taxon>Burkholderiales</taxon>
        <taxon>Thiomonas</taxon>
    </lineage>
</organism>
<dbReference type="NCBIfam" id="TIGR02395">
    <property type="entry name" value="rpoN_sigma"/>
    <property type="match status" value="1"/>
</dbReference>
<dbReference type="NCBIfam" id="NF004598">
    <property type="entry name" value="PRK05932.1-5"/>
    <property type="match status" value="1"/>
</dbReference>
<dbReference type="eggNOG" id="COG1508">
    <property type="taxonomic scope" value="Bacteria"/>
</dbReference>
<dbReference type="PANTHER" id="PTHR32248:SF4">
    <property type="entry name" value="RNA POLYMERASE SIGMA-54 FACTOR"/>
    <property type="match status" value="1"/>
</dbReference>
<keyword evidence="4 9" id="KW-0548">Nucleotidyltransferase</keyword>
<evidence type="ECO:0000256" key="10">
    <source>
        <dbReference type="SAM" id="MobiDB-lite"/>
    </source>
</evidence>
<proteinExistence type="inferred from homology"/>
<dbReference type="InterPro" id="IPR038709">
    <property type="entry name" value="RpoN_core-bd_sf"/>
</dbReference>
<evidence type="ECO:0000256" key="3">
    <source>
        <dbReference type="ARBA" id="ARBA00022679"/>
    </source>
</evidence>
<dbReference type="InterPro" id="IPR007634">
    <property type="entry name" value="RNA_pol_sigma_54_DNA-bd"/>
</dbReference>
<dbReference type="PROSITE" id="PS00718">
    <property type="entry name" value="SIGMA54_2"/>
    <property type="match status" value="1"/>
</dbReference>
<comment type="similarity">
    <text evidence="1 9">Belongs to the sigma-54 factor family.</text>
</comment>
<dbReference type="InterPro" id="IPR000394">
    <property type="entry name" value="RNA_pol_sigma_54"/>
</dbReference>
<sequence>MKPSLNLRLSQHLALTPQLQQSIRLLQLSTLELTQEIEGLLESNPFLEPEEEQEAPAAAPTSESPPPLAPDPSQTSVEGHDAAAEPAAELQLDTQDWTASSGETDHGADTDADADSWVSSGQSASGGGGDDDEFSALDIASEHLDLRDHLRGQLAGLALSATDRAAAEAIIDSLDDDGYLPDTPLELAQALAPAADAEQLEDLADALTTAMRLIQSFDPAGVAAHDLPDCLCLQLQRQPSCPVRELALQICRGGHLDLLAKRDWRKLERQLEADEAALRLAQQRIAQLDPHPGSAFRRDAAQAVTPDVIARKTPQGWMAQLNPEVMPRLRVNQIYADAMRRARDSGGAMQGQLQEARWFVKNVQQRFETIQRVSQTIVERQQRFFDFGPVAMRPMVLREIADELGLHESTISRVTTQKFMLTPFGTVELKYFFGSGLSTEAGGNTSSTAVRELIRRLVAEEDSAKPLSDSELAERLTQQGVQVARRTVAKYREALRIAPANLRKSG</sequence>
<keyword evidence="7 9" id="KW-0238">DNA-binding</keyword>
<keyword evidence="6 9" id="KW-0731">Sigma factor</keyword>
<dbReference type="Pfam" id="PF00309">
    <property type="entry name" value="Sigma54_AID"/>
    <property type="match status" value="1"/>
</dbReference>
<evidence type="ECO:0000256" key="2">
    <source>
        <dbReference type="ARBA" id="ARBA00022478"/>
    </source>
</evidence>
<dbReference type="STRING" id="75379.Tint_2745"/>
<evidence type="ECO:0000313" key="13">
    <source>
        <dbReference type="EMBL" id="ADG32086.1"/>
    </source>
</evidence>
<dbReference type="PIRSF" id="PIRSF000774">
    <property type="entry name" value="RpoN"/>
    <property type="match status" value="1"/>
</dbReference>
<dbReference type="AlphaFoldDB" id="D5X6T9"/>
<dbReference type="PROSITE" id="PS50044">
    <property type="entry name" value="SIGMA54_3"/>
    <property type="match status" value="1"/>
</dbReference>
<dbReference type="GO" id="GO:0006352">
    <property type="term" value="P:DNA-templated transcription initiation"/>
    <property type="evidence" value="ECO:0007669"/>
    <property type="project" value="InterPro"/>
</dbReference>
<keyword evidence="8 9" id="KW-0804">Transcription</keyword>
<dbReference type="PRINTS" id="PR00045">
    <property type="entry name" value="SIGMA54FCT"/>
</dbReference>
<dbReference type="BioCyc" id="TINT75379:TINT_RS13740-MONOMER"/>
<comment type="function">
    <text evidence="9">Sigma factors are initiation factors that promote the attachment of RNA polymerase to specific initiation sites and are then released.</text>
</comment>
<evidence type="ECO:0000256" key="6">
    <source>
        <dbReference type="ARBA" id="ARBA00023082"/>
    </source>
</evidence>
<dbReference type="EMBL" id="CP002021">
    <property type="protein sequence ID" value="ADG32086.1"/>
    <property type="molecule type" value="Genomic_DNA"/>
</dbReference>